<dbReference type="EMBL" id="JADMLG010000018">
    <property type="protein sequence ID" value="MBH0780847.1"/>
    <property type="molecule type" value="Genomic_DNA"/>
</dbReference>
<sequence>MSAPVQAQPDSTEPGPGLFAVRPLDDLDRVLTVDPASKAAICEPDSDEPDQLIRMRPVRRVYNVLNLRTDQYLGYYSDGRTGWDDQLAEWQVVSVDGFGEGVYTIRVVALDGPSARVLTYLGSGMTGLRPAAAPGDPAYTAQLWKFERETGNRPYSGELDSPTGS</sequence>
<accession>A0A931N6K6</accession>
<evidence type="ECO:0000313" key="2">
    <source>
        <dbReference type="Proteomes" id="UP000655751"/>
    </source>
</evidence>
<protein>
    <recommendedName>
        <fullName evidence="3">RICIN domain-containing protein</fullName>
    </recommendedName>
</protein>
<proteinExistence type="predicted"/>
<gene>
    <name evidence="1" type="ORF">IT779_31710</name>
</gene>
<dbReference type="AlphaFoldDB" id="A0A931N6K6"/>
<evidence type="ECO:0008006" key="3">
    <source>
        <dbReference type="Google" id="ProtNLM"/>
    </source>
</evidence>
<reference evidence="1" key="1">
    <citation type="submission" date="2020-11" db="EMBL/GenBank/DDBJ databases">
        <title>Nocardia NEAU-351.nov., a novel actinomycete isolated from the cow dung.</title>
        <authorList>
            <person name="Zhang X."/>
        </authorList>
    </citation>
    <scope>NUCLEOTIDE SEQUENCE</scope>
    <source>
        <strain evidence="1">NEAU-351</strain>
    </source>
</reference>
<dbReference type="Proteomes" id="UP000655751">
    <property type="component" value="Unassembled WGS sequence"/>
</dbReference>
<dbReference type="RefSeq" id="WP_196153154.1">
    <property type="nucleotide sequence ID" value="NZ_JADMLG010000018.1"/>
</dbReference>
<evidence type="ECO:0000313" key="1">
    <source>
        <dbReference type="EMBL" id="MBH0780847.1"/>
    </source>
</evidence>
<name>A0A931N6K6_9NOCA</name>
<keyword evidence="2" id="KW-1185">Reference proteome</keyword>
<comment type="caution">
    <text evidence="1">The sequence shown here is derived from an EMBL/GenBank/DDBJ whole genome shotgun (WGS) entry which is preliminary data.</text>
</comment>
<organism evidence="1 2">
    <name type="scientific">Nocardia bovistercoris</name>
    <dbReference type="NCBI Taxonomy" id="2785916"/>
    <lineage>
        <taxon>Bacteria</taxon>
        <taxon>Bacillati</taxon>
        <taxon>Actinomycetota</taxon>
        <taxon>Actinomycetes</taxon>
        <taxon>Mycobacteriales</taxon>
        <taxon>Nocardiaceae</taxon>
        <taxon>Nocardia</taxon>
    </lineage>
</organism>